<keyword evidence="7" id="KW-0472">Membrane</keyword>
<evidence type="ECO:0000256" key="2">
    <source>
        <dbReference type="ARBA" id="ARBA00022723"/>
    </source>
</evidence>
<dbReference type="PROSITE" id="PS00078">
    <property type="entry name" value="COX2"/>
    <property type="match status" value="1"/>
</dbReference>
<keyword evidence="7" id="KW-1133">Transmembrane helix</keyword>
<dbReference type="GO" id="GO:0016020">
    <property type="term" value="C:membrane"/>
    <property type="evidence" value="ECO:0007669"/>
    <property type="project" value="InterPro"/>
</dbReference>
<comment type="subcellular location">
    <subcellularLocation>
        <location evidence="1">Cell envelope</location>
    </subcellularLocation>
</comment>
<dbReference type="Pfam" id="PF00116">
    <property type="entry name" value="COX2"/>
    <property type="match status" value="1"/>
</dbReference>
<comment type="caution">
    <text evidence="9">The sequence shown here is derived from an EMBL/GenBank/DDBJ whole genome shotgun (WGS) entry which is preliminary data.</text>
</comment>
<reference evidence="9" key="2">
    <citation type="submission" date="2020-09" db="EMBL/GenBank/DDBJ databases">
        <authorList>
            <person name="Sun Q."/>
            <person name="Ohkuma M."/>
        </authorList>
    </citation>
    <scope>NUCLEOTIDE SEQUENCE</scope>
    <source>
        <strain evidence="9">JCM 14719</strain>
    </source>
</reference>
<dbReference type="InterPro" id="IPR051403">
    <property type="entry name" value="NosZ/Cyto_c_oxidase_sub2"/>
</dbReference>
<keyword evidence="10" id="KW-1185">Reference proteome</keyword>
<name>A0A8J3BB74_9BACI</name>
<accession>A0A8J3BB74</accession>
<reference evidence="9" key="1">
    <citation type="journal article" date="2014" name="Int. J. Syst. Evol. Microbiol.">
        <title>Complete genome sequence of Corynebacterium casei LMG S-19264T (=DSM 44701T), isolated from a smear-ripened cheese.</title>
        <authorList>
            <consortium name="US DOE Joint Genome Institute (JGI-PGF)"/>
            <person name="Walter F."/>
            <person name="Albersmeier A."/>
            <person name="Kalinowski J."/>
            <person name="Ruckert C."/>
        </authorList>
    </citation>
    <scope>NUCLEOTIDE SEQUENCE</scope>
    <source>
        <strain evidence="9">JCM 14719</strain>
    </source>
</reference>
<evidence type="ECO:0000256" key="5">
    <source>
        <dbReference type="ARBA" id="ARBA00031399"/>
    </source>
</evidence>
<evidence type="ECO:0000313" key="10">
    <source>
        <dbReference type="Proteomes" id="UP000637720"/>
    </source>
</evidence>
<evidence type="ECO:0000256" key="3">
    <source>
        <dbReference type="ARBA" id="ARBA00023008"/>
    </source>
</evidence>
<organism evidence="9 10">
    <name type="scientific">Calditerricola satsumensis</name>
    <dbReference type="NCBI Taxonomy" id="373054"/>
    <lineage>
        <taxon>Bacteria</taxon>
        <taxon>Bacillati</taxon>
        <taxon>Bacillota</taxon>
        <taxon>Bacilli</taxon>
        <taxon>Bacillales</taxon>
        <taxon>Bacillaceae</taxon>
        <taxon>Calditerricola</taxon>
    </lineage>
</organism>
<proteinExistence type="predicted"/>
<dbReference type="SUPFAM" id="SSF49503">
    <property type="entry name" value="Cupredoxins"/>
    <property type="match status" value="1"/>
</dbReference>
<protein>
    <recommendedName>
        <fullName evidence="5">Cytochrome aa3 subunit 2</fullName>
    </recommendedName>
</protein>
<dbReference type="RefSeq" id="WP_054669837.1">
    <property type="nucleotide sequence ID" value="NZ_BMOF01000015.1"/>
</dbReference>
<dbReference type="InterPro" id="IPR008972">
    <property type="entry name" value="Cupredoxin"/>
</dbReference>
<dbReference type="PANTHER" id="PTHR42838">
    <property type="entry name" value="CYTOCHROME C OXIDASE SUBUNIT II"/>
    <property type="match status" value="1"/>
</dbReference>
<dbReference type="EMBL" id="BMOF01000015">
    <property type="protein sequence ID" value="GGJ98366.1"/>
    <property type="molecule type" value="Genomic_DNA"/>
</dbReference>
<dbReference type="GO" id="GO:0004129">
    <property type="term" value="F:cytochrome-c oxidase activity"/>
    <property type="evidence" value="ECO:0007669"/>
    <property type="project" value="UniProtKB-EC"/>
</dbReference>
<dbReference type="InterPro" id="IPR001505">
    <property type="entry name" value="Copper_CuA"/>
</dbReference>
<dbReference type="CDD" id="cd13913">
    <property type="entry name" value="ba3_CcO_II_C"/>
    <property type="match status" value="1"/>
</dbReference>
<evidence type="ECO:0000256" key="4">
    <source>
        <dbReference type="ARBA" id="ARBA00024688"/>
    </source>
</evidence>
<evidence type="ECO:0000313" key="9">
    <source>
        <dbReference type="EMBL" id="GGJ98366.1"/>
    </source>
</evidence>
<dbReference type="GO" id="GO:0030313">
    <property type="term" value="C:cell envelope"/>
    <property type="evidence" value="ECO:0007669"/>
    <property type="project" value="UniProtKB-SubCell"/>
</dbReference>
<evidence type="ECO:0000256" key="7">
    <source>
        <dbReference type="SAM" id="Phobius"/>
    </source>
</evidence>
<feature type="transmembrane region" description="Helical" evidence="7">
    <location>
        <begin position="9"/>
        <end position="27"/>
    </location>
</feature>
<evidence type="ECO:0000256" key="1">
    <source>
        <dbReference type="ARBA" id="ARBA00004196"/>
    </source>
</evidence>
<keyword evidence="2" id="KW-0479">Metal-binding</keyword>
<comment type="function">
    <text evidence="4">Subunits I and II form the functional core of the enzyme complex. Electrons originating in cytochrome c are transferred via heme a and Cu(A) to the binuclear center formed by heme a3 and Cu(B).</text>
</comment>
<dbReference type="AlphaFoldDB" id="A0A8J3BB74"/>
<comment type="catalytic activity">
    <reaction evidence="6">
        <text>4 Fe(II)-[cytochrome c] + O2 + 8 H(+)(in) = 4 Fe(III)-[cytochrome c] + 2 H2O + 4 H(+)(out)</text>
        <dbReference type="Rhea" id="RHEA:11436"/>
        <dbReference type="Rhea" id="RHEA-COMP:10350"/>
        <dbReference type="Rhea" id="RHEA-COMP:14399"/>
        <dbReference type="ChEBI" id="CHEBI:15377"/>
        <dbReference type="ChEBI" id="CHEBI:15378"/>
        <dbReference type="ChEBI" id="CHEBI:15379"/>
        <dbReference type="ChEBI" id="CHEBI:29033"/>
        <dbReference type="ChEBI" id="CHEBI:29034"/>
        <dbReference type="EC" id="7.1.1.9"/>
    </reaction>
</comment>
<dbReference type="GO" id="GO:0005507">
    <property type="term" value="F:copper ion binding"/>
    <property type="evidence" value="ECO:0007669"/>
    <property type="project" value="InterPro"/>
</dbReference>
<feature type="domain" description="Cytochrome oxidase subunit II copper A binding" evidence="8">
    <location>
        <begin position="64"/>
        <end position="156"/>
    </location>
</feature>
<dbReference type="Gene3D" id="2.60.40.420">
    <property type="entry name" value="Cupredoxins - blue copper proteins"/>
    <property type="match status" value="1"/>
</dbReference>
<dbReference type="InterPro" id="IPR002429">
    <property type="entry name" value="CcO_II-like_C"/>
</dbReference>
<evidence type="ECO:0000259" key="8">
    <source>
        <dbReference type="PROSITE" id="PS50857"/>
    </source>
</evidence>
<keyword evidence="3" id="KW-0186">Copper</keyword>
<dbReference type="InterPro" id="IPR034214">
    <property type="entry name" value="Ba3_CcO_II_C"/>
</dbReference>
<keyword evidence="7" id="KW-0812">Transmembrane</keyword>
<gene>
    <name evidence="9" type="primary">cbaB</name>
    <name evidence="9" type="ORF">GCM10007043_10360</name>
</gene>
<sequence length="156" mass="17509">MEMHRYEKLWLMIGVGTLVAFFLLLVYSQYAMGFMPADGHATIDSTKVDQTPPFNQPGVFKKSDKEYEVVLVALAFGFTPNVIEVPVGSTVHFKVTSKDVVHGFEIPMTRVNAMVLPGHVTETSYTFKKPGEYLILCNEYCGVGHHMMMGKLRVTE</sequence>
<evidence type="ECO:0000256" key="6">
    <source>
        <dbReference type="ARBA" id="ARBA00047816"/>
    </source>
</evidence>
<dbReference type="PROSITE" id="PS50857">
    <property type="entry name" value="COX2_CUA"/>
    <property type="match status" value="1"/>
</dbReference>
<dbReference type="PANTHER" id="PTHR42838:SF2">
    <property type="entry name" value="NITROUS-OXIDE REDUCTASE"/>
    <property type="match status" value="1"/>
</dbReference>
<dbReference type="Proteomes" id="UP000637720">
    <property type="component" value="Unassembled WGS sequence"/>
</dbReference>